<keyword evidence="4" id="KW-1185">Reference proteome</keyword>
<dbReference type="InterPro" id="IPR015797">
    <property type="entry name" value="NUDIX_hydrolase-like_dom_sf"/>
</dbReference>
<evidence type="ECO:0000256" key="1">
    <source>
        <dbReference type="SAM" id="MobiDB-lite"/>
    </source>
</evidence>
<comment type="caution">
    <text evidence="3">The sequence shown here is derived from an EMBL/GenBank/DDBJ whole genome shotgun (WGS) entry which is preliminary data.</text>
</comment>
<organism evidence="3 4">
    <name type="scientific">Pseudofrankia asymbiotica</name>
    <dbReference type="NCBI Taxonomy" id="1834516"/>
    <lineage>
        <taxon>Bacteria</taxon>
        <taxon>Bacillati</taxon>
        <taxon>Actinomycetota</taxon>
        <taxon>Actinomycetes</taxon>
        <taxon>Frankiales</taxon>
        <taxon>Frankiaceae</taxon>
        <taxon>Pseudofrankia</taxon>
    </lineage>
</organism>
<keyword evidence="3" id="KW-0378">Hydrolase</keyword>
<evidence type="ECO:0000259" key="2">
    <source>
        <dbReference type="Pfam" id="PF05099"/>
    </source>
</evidence>
<feature type="domain" description="Co-chaperone DjlA N-terminal" evidence="2">
    <location>
        <begin position="224"/>
        <end position="339"/>
    </location>
</feature>
<proteinExistence type="predicted"/>
<evidence type="ECO:0000313" key="3">
    <source>
        <dbReference type="EMBL" id="ONH33233.1"/>
    </source>
</evidence>
<dbReference type="OrthoDB" id="3208522at2"/>
<dbReference type="SUPFAM" id="SSF158682">
    <property type="entry name" value="TerB-like"/>
    <property type="match status" value="1"/>
</dbReference>
<dbReference type="Gene3D" id="1.10.3680.10">
    <property type="entry name" value="TerB-like"/>
    <property type="match status" value="1"/>
</dbReference>
<feature type="region of interest" description="Disordered" evidence="1">
    <location>
        <begin position="60"/>
        <end position="87"/>
    </location>
</feature>
<gene>
    <name evidence="3" type="ORF">BL253_02360</name>
</gene>
<name>A0A1V2IJ63_9ACTN</name>
<protein>
    <submittedName>
        <fullName evidence="3">NUDIX hydrolase</fullName>
    </submittedName>
</protein>
<dbReference type="CDD" id="cd07176">
    <property type="entry name" value="terB"/>
    <property type="match status" value="1"/>
</dbReference>
<sequence>MAVLPAIRLDARMVARTAGRVLLTREPGQLWHALPGGPVDPDEGTQRSLARHLGELAGPLTGARARDDGQTAAAGASPGPSTARPPAPARIWRFVGAVEHTGDAGDARDADPADESWARGTPGAEHVLTLLFAADWPEGLAVPTSWRGRDVSAVRTDDLVVTRLAPLPVAWATRRWLAQGYPVWRSLAPGAARAAWYGSQPPVATLRGQLAARRDQLRGRRFRDAAVAMCALVAAADGRIDPAERDGLRAFLATDPVMANFPAAELEQAFDAHVAALAADADAGRRAILADVARVRGRPAEATAVLRLGEVIGRIDGAFPPVEQAVLAEAARALGLDPAPTV</sequence>
<dbReference type="Pfam" id="PF05099">
    <property type="entry name" value="TerB"/>
    <property type="match status" value="1"/>
</dbReference>
<dbReference type="Proteomes" id="UP000188929">
    <property type="component" value="Unassembled WGS sequence"/>
</dbReference>
<dbReference type="InterPro" id="IPR007791">
    <property type="entry name" value="DjlA_N"/>
</dbReference>
<feature type="compositionally biased region" description="Low complexity" evidence="1">
    <location>
        <begin position="71"/>
        <end position="82"/>
    </location>
</feature>
<dbReference type="RefSeq" id="WP_076813190.1">
    <property type="nucleotide sequence ID" value="NZ_MOMC01000006.1"/>
</dbReference>
<dbReference type="SUPFAM" id="SSF55811">
    <property type="entry name" value="Nudix"/>
    <property type="match status" value="1"/>
</dbReference>
<dbReference type="GO" id="GO:0016787">
    <property type="term" value="F:hydrolase activity"/>
    <property type="evidence" value="ECO:0007669"/>
    <property type="project" value="UniProtKB-KW"/>
</dbReference>
<reference evidence="4" key="1">
    <citation type="submission" date="2016-10" db="EMBL/GenBank/DDBJ databases">
        <title>Frankia sp. NRRL B-16386 Genome sequencing.</title>
        <authorList>
            <person name="Ghodhbane-Gtari F."/>
            <person name="Swanson E."/>
            <person name="Gueddou A."/>
            <person name="Hezbri K."/>
            <person name="Ktari K."/>
            <person name="Nouioui I."/>
            <person name="Morris K."/>
            <person name="Simpson S."/>
            <person name="Abebe-Akele F."/>
            <person name="Thomas K."/>
            <person name="Gtari M."/>
            <person name="Tisa L.S."/>
        </authorList>
    </citation>
    <scope>NUCLEOTIDE SEQUENCE [LARGE SCALE GENOMIC DNA]</scope>
    <source>
        <strain evidence="4">NRRL B-16386</strain>
    </source>
</reference>
<dbReference type="AlphaFoldDB" id="A0A1V2IJ63"/>
<dbReference type="InterPro" id="IPR029024">
    <property type="entry name" value="TerB-like"/>
</dbReference>
<accession>A0A1V2IJ63</accession>
<dbReference type="EMBL" id="MOMC01000006">
    <property type="protein sequence ID" value="ONH33233.1"/>
    <property type="molecule type" value="Genomic_DNA"/>
</dbReference>
<evidence type="ECO:0000313" key="4">
    <source>
        <dbReference type="Proteomes" id="UP000188929"/>
    </source>
</evidence>
<dbReference type="STRING" id="1834516.BL253_02360"/>